<keyword evidence="4" id="KW-1185">Reference proteome</keyword>
<feature type="compositionally biased region" description="Polar residues" evidence="1">
    <location>
        <begin position="10"/>
        <end position="20"/>
    </location>
</feature>
<dbReference type="AlphaFoldDB" id="A0A9P6E799"/>
<feature type="domain" description="SET" evidence="2">
    <location>
        <begin position="367"/>
        <end position="455"/>
    </location>
</feature>
<comment type="caution">
    <text evidence="3">The sequence shown here is derived from an EMBL/GenBank/DDBJ whole genome shotgun (WGS) entry which is preliminary data.</text>
</comment>
<dbReference type="EMBL" id="MU157910">
    <property type="protein sequence ID" value="KAF9523785.1"/>
    <property type="molecule type" value="Genomic_DNA"/>
</dbReference>
<dbReference type="CDD" id="cd20071">
    <property type="entry name" value="SET_SMYD"/>
    <property type="match status" value="1"/>
</dbReference>
<dbReference type="InterPro" id="IPR050869">
    <property type="entry name" value="H3K4_H4K5_MeTrfase"/>
</dbReference>
<evidence type="ECO:0000313" key="3">
    <source>
        <dbReference type="EMBL" id="KAF9523785.1"/>
    </source>
</evidence>
<dbReference type="GO" id="GO:0005634">
    <property type="term" value="C:nucleus"/>
    <property type="evidence" value="ECO:0007669"/>
    <property type="project" value="TreeGrafter"/>
</dbReference>
<dbReference type="InterPro" id="IPR001214">
    <property type="entry name" value="SET_dom"/>
</dbReference>
<name>A0A9P6E799_9AGAR</name>
<organism evidence="3 4">
    <name type="scientific">Crepidotus variabilis</name>
    <dbReference type="NCBI Taxonomy" id="179855"/>
    <lineage>
        <taxon>Eukaryota</taxon>
        <taxon>Fungi</taxon>
        <taxon>Dikarya</taxon>
        <taxon>Basidiomycota</taxon>
        <taxon>Agaricomycotina</taxon>
        <taxon>Agaricomycetes</taxon>
        <taxon>Agaricomycetidae</taxon>
        <taxon>Agaricales</taxon>
        <taxon>Agaricineae</taxon>
        <taxon>Crepidotaceae</taxon>
        <taxon>Crepidotus</taxon>
    </lineage>
</organism>
<dbReference type="SUPFAM" id="SSF82199">
    <property type="entry name" value="SET domain"/>
    <property type="match status" value="1"/>
</dbReference>
<feature type="region of interest" description="Disordered" evidence="1">
    <location>
        <begin position="1"/>
        <end position="20"/>
    </location>
</feature>
<evidence type="ECO:0000259" key="2">
    <source>
        <dbReference type="PROSITE" id="PS50280"/>
    </source>
</evidence>
<dbReference type="PROSITE" id="PS50280">
    <property type="entry name" value="SET"/>
    <property type="match status" value="1"/>
</dbReference>
<evidence type="ECO:0000256" key="1">
    <source>
        <dbReference type="SAM" id="MobiDB-lite"/>
    </source>
</evidence>
<dbReference type="Proteomes" id="UP000807306">
    <property type="component" value="Unassembled WGS sequence"/>
</dbReference>
<dbReference type="PANTHER" id="PTHR12197:SF294">
    <property type="entry name" value="POTENTIAL PROTEIN LYSINE METHYLTRANSFERASE SET6"/>
    <property type="match status" value="1"/>
</dbReference>
<dbReference type="SMART" id="SM00317">
    <property type="entry name" value="SET"/>
    <property type="match status" value="1"/>
</dbReference>
<dbReference type="PANTHER" id="PTHR12197">
    <property type="entry name" value="HISTONE-LYSINE N-METHYLTRANSFERASE SMYD"/>
    <property type="match status" value="1"/>
</dbReference>
<dbReference type="OrthoDB" id="1028014at2759"/>
<gene>
    <name evidence="3" type="ORF">CPB83DRAFT_821022</name>
</gene>
<reference evidence="3" key="1">
    <citation type="submission" date="2020-11" db="EMBL/GenBank/DDBJ databases">
        <authorList>
            <consortium name="DOE Joint Genome Institute"/>
            <person name="Ahrendt S."/>
            <person name="Riley R."/>
            <person name="Andreopoulos W."/>
            <person name="Labutti K."/>
            <person name="Pangilinan J."/>
            <person name="Ruiz-Duenas F.J."/>
            <person name="Barrasa J.M."/>
            <person name="Sanchez-Garcia M."/>
            <person name="Camarero S."/>
            <person name="Miyauchi S."/>
            <person name="Serrano A."/>
            <person name="Linde D."/>
            <person name="Babiker R."/>
            <person name="Drula E."/>
            <person name="Ayuso-Fernandez I."/>
            <person name="Pacheco R."/>
            <person name="Padilla G."/>
            <person name="Ferreira P."/>
            <person name="Barriuso J."/>
            <person name="Kellner H."/>
            <person name="Castanera R."/>
            <person name="Alfaro M."/>
            <person name="Ramirez L."/>
            <person name="Pisabarro A.G."/>
            <person name="Kuo A."/>
            <person name="Tritt A."/>
            <person name="Lipzen A."/>
            <person name="He G."/>
            <person name="Yan M."/>
            <person name="Ng V."/>
            <person name="Cullen D."/>
            <person name="Martin F."/>
            <person name="Rosso M.-N."/>
            <person name="Henrissat B."/>
            <person name="Hibbett D."/>
            <person name="Martinez A.T."/>
            <person name="Grigoriev I.V."/>
        </authorList>
    </citation>
    <scope>NUCLEOTIDE SEQUENCE</scope>
    <source>
        <strain evidence="3">CBS 506.95</strain>
    </source>
</reference>
<dbReference type="InterPro" id="IPR046341">
    <property type="entry name" value="SET_dom_sf"/>
</dbReference>
<protein>
    <recommendedName>
        <fullName evidence="2">SET domain-containing protein</fullName>
    </recommendedName>
</protein>
<evidence type="ECO:0000313" key="4">
    <source>
        <dbReference type="Proteomes" id="UP000807306"/>
    </source>
</evidence>
<dbReference type="Gene3D" id="2.170.270.10">
    <property type="entry name" value="SET domain"/>
    <property type="match status" value="1"/>
</dbReference>
<sequence>MNNHEHTTELPLSTSKSNPHSSFYEILSTPYGGRGAFSQNFVPKNTTILTCAGPYASVIIRKFRKEVCAFCFAYAHEHGKIKWPVKALLSAPIHKGRKSIVGKPGSNQETGLWFCSEECLDRWVEINQLSPGERAHCVLEILSVFERVAIAIGKSKKDIDMLGGLGQMPEALRSRLAFLDSKLEDKSSSAHFEVTQEYIDETWALVDGCTEQVSKGKHGVTTVGSIWQEPLGEFELDTARFVLDGLLRKTIEGFESRSGPPSLPCVEGSYIVDHTENSIHKTQGRWSDFLQLQNNELPYTRSNPYMLPASIRAYLFLKHVISSLLSSQHRRILAPSRQEHPSLSKEDKKVTTVLRSLQAALDTSTDTRAILGRDPGNVFGLWEIGTPTKDAYALEDGILKRGENELLGWAAYVFGSYFNHNCRPNLKKRSANGRGVEFYTLKDISAGEELCISYIDEGQDVENRNKQLRDWFFQCACERCSAELAQKFR</sequence>
<proteinExistence type="predicted"/>
<dbReference type="Pfam" id="PF00856">
    <property type="entry name" value="SET"/>
    <property type="match status" value="1"/>
</dbReference>
<accession>A0A9P6E799</accession>